<feature type="domain" description="Glyoxalase-like" evidence="1">
    <location>
        <begin position="6"/>
        <end position="179"/>
    </location>
</feature>
<organism evidence="2 3">
    <name type="scientific">Comamonas flocculans</name>
    <dbReference type="NCBI Taxonomy" id="2597701"/>
    <lineage>
        <taxon>Bacteria</taxon>
        <taxon>Pseudomonadati</taxon>
        <taxon>Pseudomonadota</taxon>
        <taxon>Betaproteobacteria</taxon>
        <taxon>Burkholderiales</taxon>
        <taxon>Comamonadaceae</taxon>
        <taxon>Comamonas</taxon>
    </lineage>
</organism>
<dbReference type="EMBL" id="CP042344">
    <property type="protein sequence ID" value="QEA12826.1"/>
    <property type="molecule type" value="Genomic_DNA"/>
</dbReference>
<dbReference type="InterPro" id="IPR025870">
    <property type="entry name" value="Glyoxalase-like_dom"/>
</dbReference>
<dbReference type="Proteomes" id="UP000321199">
    <property type="component" value="Chromosome"/>
</dbReference>
<proteinExistence type="predicted"/>
<evidence type="ECO:0000313" key="2">
    <source>
        <dbReference type="EMBL" id="QEA12826.1"/>
    </source>
</evidence>
<dbReference type="Gene3D" id="3.10.180.10">
    <property type="entry name" value="2,3-Dihydroxybiphenyl 1,2-Dioxygenase, domain 1"/>
    <property type="match status" value="1"/>
</dbReference>
<evidence type="ECO:0000313" key="3">
    <source>
        <dbReference type="Proteomes" id="UP000321199"/>
    </source>
</evidence>
<dbReference type="RefSeq" id="WP_146912419.1">
    <property type="nucleotide sequence ID" value="NZ_CP042344.1"/>
</dbReference>
<keyword evidence="3" id="KW-1185">Reference proteome</keyword>
<dbReference type="AlphaFoldDB" id="A0A5B8RTF2"/>
<protein>
    <submittedName>
        <fullName evidence="2">VOC family protein</fullName>
    </submittedName>
</protein>
<evidence type="ECO:0000259" key="1">
    <source>
        <dbReference type="Pfam" id="PF13468"/>
    </source>
</evidence>
<dbReference type="InterPro" id="IPR029068">
    <property type="entry name" value="Glyas_Bleomycin-R_OHBP_Dase"/>
</dbReference>
<gene>
    <name evidence="2" type="ORF">FOZ74_07190</name>
</gene>
<dbReference type="OrthoDB" id="9111355at2"/>
<name>A0A5B8RTF2_9BURK</name>
<dbReference type="Pfam" id="PF13468">
    <property type="entry name" value="Glyoxalase_3"/>
    <property type="match status" value="1"/>
</dbReference>
<sequence length="211" mass="22097">MTPTLLDHLVVTCHSLDAGAACVARLLGVAPLAGGEHPRMATHNRLLRLGESSYLEVIAPNPAAPPPGRARWFGLDALPPGAPPALRTWVARSSAIDGALAAASEPLGAAEPMSRGALNWLISLGVDGAMVLDGAAPALIEWQCAEHPAARMPDMGLALEQLEIFHPEPDRVSRLLTSLALQAPVRVRAGEAARLVAHIRTPQGLRLLSSS</sequence>
<accession>A0A5B8RTF2</accession>
<dbReference type="KEGG" id="cof:FOZ74_07190"/>
<reference evidence="2 3" key="1">
    <citation type="submission" date="2019-07" db="EMBL/GenBank/DDBJ databases">
        <title>Complete genome sequence of Comamonas sp. NLF 7-7 isolated from livestock.</title>
        <authorList>
            <person name="Kim D.H."/>
            <person name="Kim J.G."/>
        </authorList>
    </citation>
    <scope>NUCLEOTIDE SEQUENCE [LARGE SCALE GENOMIC DNA]</scope>
    <source>
        <strain evidence="2 3">NLF 7-7</strain>
    </source>
</reference>